<dbReference type="GeneID" id="26837264"/>
<gene>
    <name evidence="2" type="ORF">AC631_00255</name>
</gene>
<feature type="domain" description="Domain of unknown function at the cortex 1" evidence="1">
    <location>
        <begin position="4"/>
        <end position="304"/>
    </location>
</feature>
<dbReference type="InterPro" id="IPR013897">
    <property type="entry name" value="Duc1"/>
</dbReference>
<dbReference type="Proteomes" id="UP000054251">
    <property type="component" value="Unassembled WGS sequence"/>
</dbReference>
<evidence type="ECO:0000313" key="3">
    <source>
        <dbReference type="Proteomes" id="UP000054251"/>
    </source>
</evidence>
<dbReference type="RefSeq" id="XP_015470087.1">
    <property type="nucleotide sequence ID" value="XM_015609085.1"/>
</dbReference>
<dbReference type="PANTHER" id="PTHR34826">
    <property type="entry name" value="UPF0590 PROTEIN C409.17C"/>
    <property type="match status" value="1"/>
</dbReference>
<dbReference type="OrthoDB" id="2119945at2759"/>
<dbReference type="Pfam" id="PF08588">
    <property type="entry name" value="Duc1"/>
    <property type="match status" value="1"/>
</dbReference>
<accession>A0A0V1Q650</accession>
<evidence type="ECO:0000313" key="2">
    <source>
        <dbReference type="EMBL" id="KSA03985.1"/>
    </source>
</evidence>
<protein>
    <recommendedName>
        <fullName evidence="1">Domain of unknown function at the cortex 1 domain-containing protein</fullName>
    </recommendedName>
</protein>
<dbReference type="AlphaFoldDB" id="A0A0V1Q650"/>
<dbReference type="EMBL" id="LMYN01000003">
    <property type="protein sequence ID" value="KSA03985.1"/>
    <property type="molecule type" value="Genomic_DNA"/>
</dbReference>
<sequence>MIKRLLIKASNSYDADYQVVPINTRKPIDIDSDIGVFSLIVNVRNFDGCNEHRLNSTYNVGDEKFLDGSPVEDPAKEDPLYKANLRLEVSFKPKRQIKGSELLFGNDFTVPIKSYVPTSLLSTGLKFFTYFINKTIKGEIYGDKPYLYGLALNSFTYMSLNHEKKEPITLGVKGSENEEAKASTGDDNCNSDCKENLNSNEDNTLKIPSEPAQRKRFFNNVNHCESFVFNDTTNYVLQFDTTYLKMADSKYSVSIPTFGNRSFDIDVSNYANDELNNFNWVIKQGGYEGVGHGTLGLVVNFALVNED</sequence>
<evidence type="ECO:0000259" key="1">
    <source>
        <dbReference type="Pfam" id="PF08588"/>
    </source>
</evidence>
<dbReference type="PANTHER" id="PTHR34826:SF2">
    <property type="entry name" value="UPF0590 PROTEIN C409.17C"/>
    <property type="match status" value="1"/>
</dbReference>
<comment type="caution">
    <text evidence="2">The sequence shown here is derived from an EMBL/GenBank/DDBJ whole genome shotgun (WGS) entry which is preliminary data.</text>
</comment>
<name>A0A0V1Q650_9ASCO</name>
<reference evidence="2 3" key="1">
    <citation type="submission" date="2015-11" db="EMBL/GenBank/DDBJ databases">
        <title>The genome of Debaryomyces fabryi.</title>
        <authorList>
            <person name="Tafer H."/>
            <person name="Lopandic K."/>
        </authorList>
    </citation>
    <scope>NUCLEOTIDE SEQUENCE [LARGE SCALE GENOMIC DNA]</scope>
    <source>
        <strain evidence="2 3">CBS 789</strain>
    </source>
</reference>
<proteinExistence type="predicted"/>
<keyword evidence="3" id="KW-1185">Reference proteome</keyword>
<organism evidence="2 3">
    <name type="scientific">Debaryomyces fabryi</name>
    <dbReference type="NCBI Taxonomy" id="58627"/>
    <lineage>
        <taxon>Eukaryota</taxon>
        <taxon>Fungi</taxon>
        <taxon>Dikarya</taxon>
        <taxon>Ascomycota</taxon>
        <taxon>Saccharomycotina</taxon>
        <taxon>Pichiomycetes</taxon>
        <taxon>Debaryomycetaceae</taxon>
        <taxon>Debaryomyces</taxon>
    </lineage>
</organism>